<dbReference type="EMBL" id="KZ107846">
    <property type="protein sequence ID" value="OSS48396.1"/>
    <property type="molecule type" value="Genomic_DNA"/>
</dbReference>
<dbReference type="GO" id="GO:0045944">
    <property type="term" value="P:positive regulation of transcription by RNA polymerase II"/>
    <property type="evidence" value="ECO:0007669"/>
    <property type="project" value="EnsemblFungi"/>
</dbReference>
<evidence type="ECO:0000256" key="10">
    <source>
        <dbReference type="ARBA" id="ARBA00023134"/>
    </source>
</evidence>
<comment type="function">
    <text evidence="16">Second step of mRNA capping. Transfer of the GMP moiety of GTP to the 5'-end of RNA via an enzyme-GMP covalent reaction intermediate.</text>
</comment>
<dbReference type="InParanoid" id="A0A1Y2LWY5"/>
<evidence type="ECO:0000259" key="19">
    <source>
        <dbReference type="Pfam" id="PF01331"/>
    </source>
</evidence>
<keyword evidence="5 16" id="KW-0507">mRNA processing</keyword>
<evidence type="ECO:0000256" key="1">
    <source>
        <dbReference type="ARBA" id="ARBA00004123"/>
    </source>
</evidence>
<comment type="subunit">
    <text evidence="15">Heterodimer. The mRNA-capping enzyme is composed of two separate chains alpha and beta, respectively a mRNA guanylyltransferase and an mRNA 5'-triphosphate monophosphatase.</text>
</comment>
<dbReference type="GO" id="GO:0005524">
    <property type="term" value="F:ATP binding"/>
    <property type="evidence" value="ECO:0007669"/>
    <property type="project" value="InterPro"/>
</dbReference>
<dbReference type="GO" id="GO:0099122">
    <property type="term" value="F:RNA polymerase II C-terminal domain binding"/>
    <property type="evidence" value="ECO:0007669"/>
    <property type="project" value="EnsemblFungi"/>
</dbReference>
<evidence type="ECO:0000256" key="15">
    <source>
        <dbReference type="ARBA" id="ARBA00047082"/>
    </source>
</evidence>
<dbReference type="GO" id="GO:0008033">
    <property type="term" value="P:tRNA processing"/>
    <property type="evidence" value="ECO:0007669"/>
    <property type="project" value="EnsemblFungi"/>
</dbReference>
<feature type="domain" description="mRNA capping enzyme C-terminal" evidence="20">
    <location>
        <begin position="253"/>
        <end position="379"/>
    </location>
</feature>
<evidence type="ECO:0000256" key="11">
    <source>
        <dbReference type="ARBA" id="ARBA00023242"/>
    </source>
</evidence>
<keyword evidence="8 16" id="KW-0547">Nucleotide-binding</keyword>
<protein>
    <recommendedName>
        <fullName evidence="4 16">mRNA-capping enzyme subunit alpha</fullName>
        <ecNumber evidence="3 16">2.7.7.50</ecNumber>
    </recommendedName>
    <alternativeName>
        <fullName evidence="12 16">GTP--RNA guanylyltransferase</fullName>
    </alternativeName>
    <alternativeName>
        <fullName evidence="13 16">mRNA guanylyltransferase</fullName>
    </alternativeName>
</protein>
<comment type="similarity">
    <text evidence="2 16">Belongs to the eukaryotic GTase family.</text>
</comment>
<evidence type="ECO:0000256" key="9">
    <source>
        <dbReference type="ARBA" id="ARBA00023042"/>
    </source>
</evidence>
<evidence type="ECO:0000256" key="2">
    <source>
        <dbReference type="ARBA" id="ARBA00010237"/>
    </source>
</evidence>
<dbReference type="GO" id="GO:0006370">
    <property type="term" value="P:7-methylguanosine mRNA capping"/>
    <property type="evidence" value="ECO:0007669"/>
    <property type="project" value="UniProtKB-KW"/>
</dbReference>
<dbReference type="SUPFAM" id="SSF50249">
    <property type="entry name" value="Nucleic acid-binding proteins"/>
    <property type="match status" value="1"/>
</dbReference>
<dbReference type="Pfam" id="PF03919">
    <property type="entry name" value="mRNA_cap_C"/>
    <property type="match status" value="1"/>
</dbReference>
<evidence type="ECO:0000256" key="12">
    <source>
        <dbReference type="ARBA" id="ARBA00029909"/>
    </source>
</evidence>
<dbReference type="GO" id="GO:0004484">
    <property type="term" value="F:mRNA guanylyltransferase activity"/>
    <property type="evidence" value="ECO:0007669"/>
    <property type="project" value="UniProtKB-EC"/>
</dbReference>
<evidence type="ECO:0000256" key="8">
    <source>
        <dbReference type="ARBA" id="ARBA00022741"/>
    </source>
</evidence>
<name>A0A1Y2LWY5_EPING</name>
<dbReference type="PANTHER" id="PTHR10367">
    <property type="entry name" value="MRNA-CAPPING ENZYME"/>
    <property type="match status" value="1"/>
</dbReference>
<keyword evidence="22" id="KW-1185">Reference proteome</keyword>
<dbReference type="PANTHER" id="PTHR10367:SF17">
    <property type="entry name" value="MRNA-CAPPING ENZYME"/>
    <property type="match status" value="1"/>
</dbReference>
<dbReference type="InterPro" id="IPR013846">
    <property type="entry name" value="mRNA_cap_enzyme_C"/>
</dbReference>
<evidence type="ECO:0000256" key="13">
    <source>
        <dbReference type="ARBA" id="ARBA00030702"/>
    </source>
</evidence>
<dbReference type="AlphaFoldDB" id="A0A1Y2LWY5"/>
<evidence type="ECO:0000256" key="14">
    <source>
        <dbReference type="ARBA" id="ARBA00044624"/>
    </source>
</evidence>
<evidence type="ECO:0000313" key="21">
    <source>
        <dbReference type="EMBL" id="OSS48396.1"/>
    </source>
</evidence>
<dbReference type="CDD" id="cd07895">
    <property type="entry name" value="Adenylation_mRNA_capping"/>
    <property type="match status" value="1"/>
</dbReference>
<keyword evidence="7 16" id="KW-0548">Nucleotidyltransferase</keyword>
<dbReference type="SUPFAM" id="SSF56091">
    <property type="entry name" value="DNA ligase/mRNA capping enzyme, catalytic domain"/>
    <property type="match status" value="1"/>
</dbReference>
<feature type="region of interest" description="Disordered" evidence="18">
    <location>
        <begin position="392"/>
        <end position="420"/>
    </location>
</feature>
<evidence type="ECO:0000256" key="16">
    <source>
        <dbReference type="PIRNR" id="PIRNR036959"/>
    </source>
</evidence>
<comment type="subcellular location">
    <subcellularLocation>
        <location evidence="1 16">Nucleus</location>
    </subcellularLocation>
</comment>
<dbReference type="Gene3D" id="2.40.50.140">
    <property type="entry name" value="Nucleic acid-binding proteins"/>
    <property type="match status" value="1"/>
</dbReference>
<dbReference type="FunCoup" id="A0A1Y2LWY5">
    <property type="interactions" value="416"/>
</dbReference>
<evidence type="ECO:0000259" key="20">
    <source>
        <dbReference type="Pfam" id="PF03919"/>
    </source>
</evidence>
<dbReference type="Pfam" id="PF01331">
    <property type="entry name" value="mRNA_cap_enzyme"/>
    <property type="match status" value="1"/>
</dbReference>
<organism evidence="21 22">
    <name type="scientific">Epicoccum nigrum</name>
    <name type="common">Soil fungus</name>
    <name type="synonym">Epicoccum purpurascens</name>
    <dbReference type="NCBI Taxonomy" id="105696"/>
    <lineage>
        <taxon>Eukaryota</taxon>
        <taxon>Fungi</taxon>
        <taxon>Dikarya</taxon>
        <taxon>Ascomycota</taxon>
        <taxon>Pezizomycotina</taxon>
        <taxon>Dothideomycetes</taxon>
        <taxon>Pleosporomycetidae</taxon>
        <taxon>Pleosporales</taxon>
        <taxon>Pleosporineae</taxon>
        <taxon>Didymellaceae</taxon>
        <taxon>Epicoccum</taxon>
    </lineage>
</organism>
<dbReference type="GO" id="GO:0005525">
    <property type="term" value="F:GTP binding"/>
    <property type="evidence" value="ECO:0007669"/>
    <property type="project" value="UniProtKB-KW"/>
</dbReference>
<dbReference type="Proteomes" id="UP000193240">
    <property type="component" value="Unassembled WGS sequence"/>
</dbReference>
<dbReference type="InterPro" id="IPR012340">
    <property type="entry name" value="NA-bd_OB-fold"/>
</dbReference>
<keyword evidence="10 16" id="KW-0342">GTP-binding</keyword>
<evidence type="ECO:0000256" key="6">
    <source>
        <dbReference type="ARBA" id="ARBA00022679"/>
    </source>
</evidence>
<evidence type="ECO:0000256" key="3">
    <source>
        <dbReference type="ARBA" id="ARBA00012475"/>
    </source>
</evidence>
<reference evidence="21 22" key="1">
    <citation type="journal article" date="2017" name="Genome Announc.">
        <title>Genome sequence of the saprophytic ascomycete Epicoccum nigrum ICMP 19927 strain isolated from New Zealand.</title>
        <authorList>
            <person name="Fokin M."/>
            <person name="Fleetwood D."/>
            <person name="Weir B.S."/>
            <person name="Villas-Boas S.G."/>
        </authorList>
    </citation>
    <scope>NUCLEOTIDE SEQUENCE [LARGE SCALE GENOMIC DNA]</scope>
    <source>
        <strain evidence="21 22">ICMP 19927</strain>
    </source>
</reference>
<evidence type="ECO:0000313" key="22">
    <source>
        <dbReference type="Proteomes" id="UP000193240"/>
    </source>
</evidence>
<dbReference type="STRING" id="105696.A0A1Y2LWY5"/>
<keyword evidence="11 16" id="KW-0539">Nucleus</keyword>
<dbReference type="OMA" id="KDYYVCE"/>
<dbReference type="InterPro" id="IPR051029">
    <property type="entry name" value="mRNA_Capping_Enz/RNA_Phosphat"/>
</dbReference>
<dbReference type="EC" id="2.7.7.50" evidence="3 16"/>
<evidence type="ECO:0000256" key="17">
    <source>
        <dbReference type="PIRSR" id="PIRSR036959-1"/>
    </source>
</evidence>
<proteinExistence type="inferred from homology"/>
<comment type="catalytic activity">
    <reaction evidence="14">
        <text>a 5'-end diphospho-ribonucleoside in mRNA + GTP + H(+) = a 5'-end (5'-triphosphoguanosine)-ribonucleoside in mRNA + diphosphate</text>
        <dbReference type="Rhea" id="RHEA:67012"/>
        <dbReference type="Rhea" id="RHEA-COMP:17165"/>
        <dbReference type="Rhea" id="RHEA-COMP:17166"/>
        <dbReference type="ChEBI" id="CHEBI:15378"/>
        <dbReference type="ChEBI" id="CHEBI:33019"/>
        <dbReference type="ChEBI" id="CHEBI:37565"/>
        <dbReference type="ChEBI" id="CHEBI:167616"/>
        <dbReference type="ChEBI" id="CHEBI:167617"/>
        <dbReference type="EC" id="2.7.7.50"/>
    </reaction>
    <physiologicalReaction direction="left-to-right" evidence="14">
        <dbReference type="Rhea" id="RHEA:67013"/>
    </physiologicalReaction>
</comment>
<accession>A0A1Y2LWY5</accession>
<dbReference type="Gene3D" id="3.30.470.30">
    <property type="entry name" value="DNA ligase/mRNA capping enzyme"/>
    <property type="match status" value="1"/>
</dbReference>
<keyword evidence="6 16" id="KW-0808">Transferase</keyword>
<dbReference type="InterPro" id="IPR001339">
    <property type="entry name" value="mRNA_cap_enzyme_adenylation"/>
</dbReference>
<dbReference type="InterPro" id="IPR017075">
    <property type="entry name" value="mRNA_cap_enzyme_alpha"/>
</dbReference>
<gene>
    <name evidence="21" type="ORF">B5807_07784</name>
</gene>
<keyword evidence="9 16" id="KW-0506">mRNA capping</keyword>
<feature type="active site" description="N6-GMP-lysine intermediate" evidence="17">
    <location>
        <position position="68"/>
    </location>
</feature>
<feature type="domain" description="mRNA capping enzyme adenylation" evidence="19">
    <location>
        <begin position="46"/>
        <end position="249"/>
    </location>
</feature>
<dbReference type="PIRSF" id="PIRSF036959">
    <property type="entry name" value="mRNA_cap_alpha"/>
    <property type="match status" value="1"/>
</dbReference>
<evidence type="ECO:0000256" key="4">
    <source>
        <dbReference type="ARBA" id="ARBA00019171"/>
    </source>
</evidence>
<dbReference type="GO" id="GO:0031533">
    <property type="term" value="C:mRNA capping enzyme complex"/>
    <property type="evidence" value="ECO:0007669"/>
    <property type="project" value="EnsemblFungi"/>
</dbReference>
<evidence type="ECO:0000256" key="7">
    <source>
        <dbReference type="ARBA" id="ARBA00022695"/>
    </source>
</evidence>
<evidence type="ECO:0000256" key="18">
    <source>
        <dbReference type="SAM" id="MobiDB-lite"/>
    </source>
</evidence>
<evidence type="ECO:0000256" key="5">
    <source>
        <dbReference type="ARBA" id="ARBA00022664"/>
    </source>
</evidence>
<sequence>MPSSVPIHAPPPQMPGILVPKEDAHDLKEAVASYIERDRHTFPGAQPVSFGREHLAELQKREYFMCEKTDGLRVLLFLHCYDDGEFFHPLTFLIDRKNNFYRIEPAIRIPYWQMPEDREKFLFGTILDGELVHDQYPGDPSPRLIYYVFDALVVDNQNVTTKSMDKRLGRMKEHVLKPYGKWLEQNPSLNVAHMQPFRLKEKQMHQAYHLQYIFNNILPQLKHGNDGLIFTCKDTRYQFGTDQHILKWKPPHENTIDFKLRLGDFPLIDPEDGEDGYVPDYDALPAPIQLLVQHNNNDYRPFAELHVTPTEWNIMKSLNQRLDGRIIECYRSPAGQWKFKAEADGTPRWRDDKKDANHISTVNSVLASIENPVTETDLLGYEQKIKEAIYRIQGRPLPPHAGDDEREAKKRKFSEANGQH</sequence>